<sequence>MENLERFRDLDSPWSWVVLVASFVSLFVVGGTNYSVGLVHNVLLDRYNGTQSSTALVGAVYTSISNVAAPLSSFLTDRFGVRPTIMLSGLLYTSGYLGAAFAPTLATAAVTCGVIAGFGCAICWTSSMVACNFHFRKYRNLALGLAISGSGAGVFGVPPIITWAKGFYGSFGFFVTLACITAQLIVCGFVIRPSHLEIYAKRKRSLESKKGEHVNLLRLYFNVLKSKVVMCMSLSMLTYCAGMYIVFLYLPRYCTIQGSTEFQASNIVSICGLTSLLGRILTGAIANTKFFQPRVSYLYAGSLVLLSAISCAFPLYSSRYPGQVAFAVVFGLCFGTPYTVINAVNLQHMGVEIVTAALGVEFCFCGLGGLLGPVVAGIFIGVSSVFGFIPNFISTRVDGGADLTTSDIELEVDADSRHNTNKQHEEQQENDQKDTHSEKINMLENAT</sequence>
<dbReference type="InterPro" id="IPR011701">
    <property type="entry name" value="MFS"/>
</dbReference>
<dbReference type="Pfam" id="PF07690">
    <property type="entry name" value="MFS_1"/>
    <property type="match status" value="1"/>
</dbReference>
<organism evidence="5 6">
    <name type="scientific">Mya arenaria</name>
    <name type="common">Soft-shell clam</name>
    <dbReference type="NCBI Taxonomy" id="6604"/>
    <lineage>
        <taxon>Eukaryota</taxon>
        <taxon>Metazoa</taxon>
        <taxon>Spiralia</taxon>
        <taxon>Lophotrochozoa</taxon>
        <taxon>Mollusca</taxon>
        <taxon>Bivalvia</taxon>
        <taxon>Autobranchia</taxon>
        <taxon>Heteroconchia</taxon>
        <taxon>Euheterodonta</taxon>
        <taxon>Imparidentia</taxon>
        <taxon>Neoheterodontei</taxon>
        <taxon>Myida</taxon>
        <taxon>Myoidea</taxon>
        <taxon>Myidae</taxon>
        <taxon>Mya</taxon>
    </lineage>
</organism>
<dbReference type="Gene3D" id="1.20.1250.20">
    <property type="entry name" value="MFS general substrate transporter like domains"/>
    <property type="match status" value="1"/>
</dbReference>
<dbReference type="Proteomes" id="UP001164746">
    <property type="component" value="Chromosome 12"/>
</dbReference>
<feature type="transmembrane region" description="Helical" evidence="3">
    <location>
        <begin position="108"/>
        <end position="129"/>
    </location>
</feature>
<gene>
    <name evidence="5" type="ORF">MAR_015283</name>
</gene>
<dbReference type="SUPFAM" id="SSF103473">
    <property type="entry name" value="MFS general substrate transporter"/>
    <property type="match status" value="1"/>
</dbReference>
<evidence type="ECO:0000256" key="2">
    <source>
        <dbReference type="SAM" id="MobiDB-lite"/>
    </source>
</evidence>
<feature type="transmembrane region" description="Helical" evidence="3">
    <location>
        <begin position="353"/>
        <end position="386"/>
    </location>
</feature>
<keyword evidence="3" id="KW-1133">Transmembrane helix</keyword>
<proteinExistence type="predicted"/>
<evidence type="ECO:0000256" key="1">
    <source>
        <dbReference type="ARBA" id="ARBA00004141"/>
    </source>
</evidence>
<feature type="compositionally biased region" description="Basic and acidic residues" evidence="2">
    <location>
        <begin position="415"/>
        <end position="441"/>
    </location>
</feature>
<evidence type="ECO:0000313" key="5">
    <source>
        <dbReference type="EMBL" id="WAR21309.1"/>
    </source>
</evidence>
<reference evidence="5" key="1">
    <citation type="submission" date="2022-11" db="EMBL/GenBank/DDBJ databases">
        <title>Centuries of genome instability and evolution in soft-shell clam transmissible cancer (bioRxiv).</title>
        <authorList>
            <person name="Hart S.F.M."/>
            <person name="Yonemitsu M.A."/>
            <person name="Giersch R.M."/>
            <person name="Beal B.F."/>
            <person name="Arriagada G."/>
            <person name="Davis B.W."/>
            <person name="Ostrander E.A."/>
            <person name="Goff S.P."/>
            <person name="Metzger M.J."/>
        </authorList>
    </citation>
    <scope>NUCLEOTIDE SEQUENCE</scope>
    <source>
        <strain evidence="5">MELC-2E11</strain>
        <tissue evidence="5">Siphon/mantle</tissue>
    </source>
</reference>
<feature type="transmembrane region" description="Helical" evidence="3">
    <location>
        <begin position="297"/>
        <end position="316"/>
    </location>
</feature>
<evidence type="ECO:0000256" key="3">
    <source>
        <dbReference type="SAM" id="Phobius"/>
    </source>
</evidence>
<accession>A0ABY7FJH1</accession>
<feature type="transmembrane region" description="Helical" evidence="3">
    <location>
        <begin position="12"/>
        <end position="34"/>
    </location>
</feature>
<feature type="transmembrane region" description="Helical" evidence="3">
    <location>
        <begin position="54"/>
        <end position="72"/>
    </location>
</feature>
<feature type="transmembrane region" description="Helical" evidence="3">
    <location>
        <begin position="262"/>
        <end position="285"/>
    </location>
</feature>
<feature type="transmembrane region" description="Helical" evidence="3">
    <location>
        <begin position="322"/>
        <end position="341"/>
    </location>
</feature>
<evidence type="ECO:0000313" key="6">
    <source>
        <dbReference type="Proteomes" id="UP001164746"/>
    </source>
</evidence>
<feature type="transmembrane region" description="Helical" evidence="3">
    <location>
        <begin position="228"/>
        <end position="250"/>
    </location>
</feature>
<feature type="region of interest" description="Disordered" evidence="2">
    <location>
        <begin position="415"/>
        <end position="447"/>
    </location>
</feature>
<feature type="domain" description="Major facilitator superfamily (MFS) profile" evidence="4">
    <location>
        <begin position="18"/>
        <end position="417"/>
    </location>
</feature>
<feature type="transmembrane region" description="Helical" evidence="3">
    <location>
        <begin position="84"/>
        <end position="102"/>
    </location>
</feature>
<dbReference type="PANTHER" id="PTHR11360">
    <property type="entry name" value="MONOCARBOXYLATE TRANSPORTER"/>
    <property type="match status" value="1"/>
</dbReference>
<name>A0ABY7FJH1_MYAAR</name>
<keyword evidence="6" id="KW-1185">Reference proteome</keyword>
<evidence type="ECO:0000259" key="4">
    <source>
        <dbReference type="PROSITE" id="PS50850"/>
    </source>
</evidence>
<dbReference type="InterPro" id="IPR020846">
    <property type="entry name" value="MFS_dom"/>
</dbReference>
<dbReference type="PANTHER" id="PTHR11360:SF284">
    <property type="entry name" value="EG:103B4.3 PROTEIN-RELATED"/>
    <property type="match status" value="1"/>
</dbReference>
<dbReference type="InterPro" id="IPR050327">
    <property type="entry name" value="Proton-linked_MCT"/>
</dbReference>
<keyword evidence="3" id="KW-0472">Membrane</keyword>
<comment type="subcellular location">
    <subcellularLocation>
        <location evidence="1">Membrane</location>
        <topology evidence="1">Multi-pass membrane protein</topology>
    </subcellularLocation>
</comment>
<feature type="transmembrane region" description="Helical" evidence="3">
    <location>
        <begin position="141"/>
        <end position="161"/>
    </location>
</feature>
<protein>
    <submittedName>
        <fullName evidence="5">MOT2-like protein</fullName>
    </submittedName>
</protein>
<keyword evidence="3" id="KW-0812">Transmembrane</keyword>
<feature type="transmembrane region" description="Helical" evidence="3">
    <location>
        <begin position="167"/>
        <end position="191"/>
    </location>
</feature>
<dbReference type="PROSITE" id="PS50850">
    <property type="entry name" value="MFS"/>
    <property type="match status" value="1"/>
</dbReference>
<dbReference type="EMBL" id="CP111023">
    <property type="protein sequence ID" value="WAR21309.1"/>
    <property type="molecule type" value="Genomic_DNA"/>
</dbReference>
<dbReference type="InterPro" id="IPR036259">
    <property type="entry name" value="MFS_trans_sf"/>
</dbReference>